<feature type="compositionally biased region" description="Low complexity" evidence="7">
    <location>
        <begin position="219"/>
        <end position="228"/>
    </location>
</feature>
<dbReference type="SUPFAM" id="SSF63737">
    <property type="entry name" value="Leukotriene A4 hydrolase N-terminal domain"/>
    <property type="match status" value="1"/>
</dbReference>
<dbReference type="Gene3D" id="2.60.40.1730">
    <property type="entry name" value="tricorn interacting facor f3 domain"/>
    <property type="match status" value="1"/>
</dbReference>
<comment type="caution">
    <text evidence="10">The sequence shown here is derived from an EMBL/GenBank/DDBJ whole genome shotgun (WGS) entry which is preliminary data.</text>
</comment>
<evidence type="ECO:0000256" key="4">
    <source>
        <dbReference type="ARBA" id="ARBA00023015"/>
    </source>
</evidence>
<keyword evidence="11" id="KW-1185">Reference proteome</keyword>
<evidence type="ECO:0000313" key="11">
    <source>
        <dbReference type="Proteomes" id="UP001140094"/>
    </source>
</evidence>
<dbReference type="SUPFAM" id="SSF55486">
    <property type="entry name" value="Metalloproteases ('zincins'), catalytic domain"/>
    <property type="match status" value="1"/>
</dbReference>
<dbReference type="InterPro" id="IPR042097">
    <property type="entry name" value="Aminopeptidase_N-like_N_sf"/>
</dbReference>
<dbReference type="InterPro" id="IPR037813">
    <property type="entry name" value="TAF2"/>
</dbReference>
<dbReference type="GO" id="GO:0016251">
    <property type="term" value="F:RNA polymerase II general transcription initiation factor activity"/>
    <property type="evidence" value="ECO:0007669"/>
    <property type="project" value="TreeGrafter"/>
</dbReference>
<evidence type="ECO:0000256" key="2">
    <source>
        <dbReference type="ARBA" id="ARBA00010937"/>
    </source>
</evidence>
<feature type="compositionally biased region" description="Low complexity" evidence="7">
    <location>
        <begin position="236"/>
        <end position="256"/>
    </location>
</feature>
<evidence type="ECO:0000256" key="5">
    <source>
        <dbReference type="ARBA" id="ARBA00023163"/>
    </source>
</evidence>
<keyword evidence="6" id="KW-0539">Nucleus</keyword>
<dbReference type="InterPro" id="IPR027268">
    <property type="entry name" value="Peptidase_M4/M1_CTD_sf"/>
</dbReference>
<dbReference type="PANTHER" id="PTHR15137:SF9">
    <property type="entry name" value="TRANSCRIPTION INITIATION FACTOR TFIID SUBUNIT 2"/>
    <property type="match status" value="1"/>
</dbReference>
<evidence type="ECO:0000313" key="10">
    <source>
        <dbReference type="EMBL" id="KAJ2798530.1"/>
    </source>
</evidence>
<feature type="compositionally biased region" description="Acidic residues" evidence="7">
    <location>
        <begin position="257"/>
        <end position="267"/>
    </location>
</feature>
<feature type="domain" description="Transcription initiation factor TFIID subunit 2 TPR repeats" evidence="9">
    <location>
        <begin position="838"/>
        <end position="997"/>
    </location>
</feature>
<dbReference type="GO" id="GO:0000976">
    <property type="term" value="F:transcription cis-regulatory region binding"/>
    <property type="evidence" value="ECO:0007669"/>
    <property type="project" value="TreeGrafter"/>
</dbReference>
<protein>
    <recommendedName>
        <fullName evidence="3">Transcription initiation factor TFIID subunit 2</fullName>
    </recommendedName>
</protein>
<feature type="non-terminal residue" evidence="10">
    <location>
        <position position="1"/>
    </location>
</feature>
<dbReference type="Gene3D" id="1.10.390.10">
    <property type="entry name" value="Neutral Protease Domain 2"/>
    <property type="match status" value="1"/>
</dbReference>
<proteinExistence type="inferred from homology"/>
<feature type="region of interest" description="Disordered" evidence="7">
    <location>
        <begin position="1147"/>
        <end position="1174"/>
    </location>
</feature>
<feature type="domain" description="Transcription initiation factor TFIID subunit 2 TPR repeats" evidence="9">
    <location>
        <begin position="727"/>
        <end position="808"/>
    </location>
</feature>
<evidence type="ECO:0000256" key="7">
    <source>
        <dbReference type="SAM" id="MobiDB-lite"/>
    </source>
</evidence>
<dbReference type="PANTHER" id="PTHR15137">
    <property type="entry name" value="TRANSCRIPTION INITIATION FACTOR TFIID"/>
    <property type="match status" value="1"/>
</dbReference>
<comment type="similarity">
    <text evidence="2">Belongs to the TAF2 family.</text>
</comment>
<feature type="region of interest" description="Disordered" evidence="7">
    <location>
        <begin position="207"/>
        <end position="278"/>
    </location>
</feature>
<comment type="subcellular location">
    <subcellularLocation>
        <location evidence="1">Nucleus</location>
    </subcellularLocation>
</comment>
<dbReference type="GO" id="GO:0006367">
    <property type="term" value="P:transcription initiation at RNA polymerase II promoter"/>
    <property type="evidence" value="ECO:0007669"/>
    <property type="project" value="TreeGrafter"/>
</dbReference>
<evidence type="ECO:0000256" key="1">
    <source>
        <dbReference type="ARBA" id="ARBA00004123"/>
    </source>
</evidence>
<accession>A0A9W8HSN9</accession>
<reference evidence="10" key="1">
    <citation type="submission" date="2022-07" db="EMBL/GenBank/DDBJ databases">
        <title>Phylogenomic reconstructions and comparative analyses of Kickxellomycotina fungi.</title>
        <authorList>
            <person name="Reynolds N.K."/>
            <person name="Stajich J.E."/>
            <person name="Barry K."/>
            <person name="Grigoriev I.V."/>
            <person name="Crous P."/>
            <person name="Smith M.E."/>
        </authorList>
    </citation>
    <scope>NUCLEOTIDE SEQUENCE</scope>
    <source>
        <strain evidence="10">NRRL 1565</strain>
    </source>
</reference>
<feature type="non-terminal residue" evidence="10">
    <location>
        <position position="1339"/>
    </location>
</feature>
<dbReference type="CDD" id="cd09839">
    <property type="entry name" value="M1_like_TAF2"/>
    <property type="match status" value="1"/>
</dbReference>
<feature type="domain" description="Transcription initiation factor TFIID subunit 2 Ig-like" evidence="8">
    <location>
        <begin position="533"/>
        <end position="726"/>
    </location>
</feature>
<dbReference type="InterPro" id="IPR057345">
    <property type="entry name" value="Ig-like_TAF2"/>
</dbReference>
<dbReference type="EMBL" id="JANBUO010001375">
    <property type="protein sequence ID" value="KAJ2798530.1"/>
    <property type="molecule type" value="Genomic_DNA"/>
</dbReference>
<dbReference type="GO" id="GO:0005669">
    <property type="term" value="C:transcription factor TFIID complex"/>
    <property type="evidence" value="ECO:0007669"/>
    <property type="project" value="InterPro"/>
</dbReference>
<dbReference type="Proteomes" id="UP001140094">
    <property type="component" value="Unassembled WGS sequence"/>
</dbReference>
<keyword evidence="5" id="KW-0804">Transcription</keyword>
<evidence type="ECO:0000259" key="8">
    <source>
        <dbReference type="Pfam" id="PF25316"/>
    </source>
</evidence>
<feature type="compositionally biased region" description="Pro residues" evidence="7">
    <location>
        <begin position="1234"/>
        <end position="1247"/>
    </location>
</feature>
<name>A0A9W8HSN9_9FUNG</name>
<feature type="region of interest" description="Disordered" evidence="7">
    <location>
        <begin position="1219"/>
        <end position="1339"/>
    </location>
</feature>
<evidence type="ECO:0000256" key="6">
    <source>
        <dbReference type="ARBA" id="ARBA00023242"/>
    </source>
</evidence>
<evidence type="ECO:0000256" key="3">
    <source>
        <dbReference type="ARBA" id="ARBA00017363"/>
    </source>
</evidence>
<dbReference type="GO" id="GO:0003682">
    <property type="term" value="F:chromatin binding"/>
    <property type="evidence" value="ECO:0007669"/>
    <property type="project" value="TreeGrafter"/>
</dbReference>
<dbReference type="InterPro" id="IPR057991">
    <property type="entry name" value="TPR_TAF2_C"/>
</dbReference>
<dbReference type="OrthoDB" id="21449at2759"/>
<dbReference type="Pfam" id="PF25316">
    <property type="entry name" value="TAF2_3rd"/>
    <property type="match status" value="1"/>
</dbReference>
<organism evidence="10 11">
    <name type="scientific">Coemansia guatemalensis</name>
    <dbReference type="NCBI Taxonomy" id="2761395"/>
    <lineage>
        <taxon>Eukaryota</taxon>
        <taxon>Fungi</taxon>
        <taxon>Fungi incertae sedis</taxon>
        <taxon>Zoopagomycota</taxon>
        <taxon>Kickxellomycotina</taxon>
        <taxon>Kickxellomycetes</taxon>
        <taxon>Kickxellales</taxon>
        <taxon>Kickxellaceae</taxon>
        <taxon>Coemansia</taxon>
    </lineage>
</organism>
<gene>
    <name evidence="10" type="ORF">H4R20_004787</name>
</gene>
<feature type="region of interest" description="Disordered" evidence="7">
    <location>
        <begin position="814"/>
        <end position="841"/>
    </location>
</feature>
<evidence type="ECO:0000259" key="9">
    <source>
        <dbReference type="Pfam" id="PF25577"/>
    </source>
</evidence>
<feature type="compositionally biased region" description="Polar residues" evidence="7">
    <location>
        <begin position="1261"/>
        <end position="1282"/>
    </location>
</feature>
<dbReference type="Pfam" id="PF25577">
    <property type="entry name" value="TPR_TAF2_C"/>
    <property type="match status" value="2"/>
</dbReference>
<sequence length="1339" mass="142649">LVVRAVQINGISSEFRRKTPNTRRELVAKELRTGDEDEGELEITIPEQLQVGSAERQTADTTGETAAATAGIKALKLRIEFYLVNGSPGLVFGGASDKGPATTVHTETCMNPSTTRAWVPCVDLINERSTWDLFFTVPACVGTLDDPTTLLPLTVVAAGELNSLARHPHDPLRRVFRYIVSTATPASTLGFAIGPFASACSLDGSLLGGEDEGGEAGRAEGPPETAAAEAEEKSAAENAANAAATENEAEAASAADNEAEAATENEAETAAAGSEVAKTSHNSKLRKATVDAIGGVFAFAAAGFQSELEATCSFIPEALAFHSQEFGAYPYATYKVVFMEGLGRPVITCASLTILSTDFLHPATVIEQAYETRRTVGVAVAQQWFGTYIVAETWSDQWVVAGLAGYVASQFVRHNLGTNEQRYRLKRDMARVCHADVNQRPLSYAGQQAPWGDEAEFMELKAPVVLYMLDRRMLKGGGTLGLRRVVAKLLVTAMGGELGAGNNCVGTAGFLRMCRRVSGVDVQAFADQWVFGTGCPVFHFSYAFNRKKLAVEIQMHQESTNAKATAPWAQPQRFRGQMTARIREADGTPYEHVLDIRDSAHKFEVQFNTKYKRIRRSTKRFHLRQMAAAAEELSAMGGGSGAGSAGNGGAGVGGTSSDALLLGIDDDNAAYSNIAQFGAEDAREKRAWRVVEWGEDDEESLASATFEWIRMDSDVEWACIIHFEQPDFMWAAQLQKDRDVVAQLEAVDALQHLPSAAASTTLMRTVMDARVFYRVRVDAALALARFATPQLGWIGLHHLVKIYKRRYCLAGSSGTGGGQGSQHGQPPSDDPDDEPLLAPRLPRPNNFANIGEYFTQMAVLAALSNIRDARGEAPRAARALVAGALRYNDNSENMYSDSYFLAVLVRALANGIIGSKRFARAHGPGASGTALAEIERLRKLDVLVPSYRNVITASCLDALLRLSLAQPTVPLFNTALFTAMAAPEAYDGVRVAAVGGLLLHWGLAPPAAARFFAAVAADARAPLVAASTARHVMQLLMVRAMAFGQQHHSLLFLEEQGAAATEHIDTDARLVGGLEALIDSVTHSRELQTIVASAVYDSTLPRAPRLLLGALHMLMYQVVDCSAPPPPAKSHKKLKIKLGGGAAARRKAAAAAAERRATAGLKSMRSNASSDSEDMPLALAVSEPADASLPPDSAEPLIDVVGEPSSAYALPPIAGTRPPPLVASDSLHNSPAYVPHPEPAAPEPQPPRFKLKLKLGRASSVGPSAQPVATPSVQSVASTSAHPSLPVDASHTPGPTISLPRSPAHASAPRISSPLAVHSPVHPAPDRAEPARASPLRAP</sequence>
<keyword evidence="4" id="KW-0805">Transcription regulation</keyword>